<evidence type="ECO:0000313" key="4">
    <source>
        <dbReference type="EMBL" id="GEU80604.1"/>
    </source>
</evidence>
<dbReference type="Gene3D" id="3.30.70.270">
    <property type="match status" value="1"/>
</dbReference>
<dbReference type="Gene3D" id="3.30.420.10">
    <property type="entry name" value="Ribonuclease H-like superfamily/Ribonuclease H"/>
    <property type="match status" value="2"/>
</dbReference>
<protein>
    <submittedName>
        <fullName evidence="4">Putative reverse transcriptase domain-containing protein</fullName>
    </submittedName>
</protein>
<proteinExistence type="predicted"/>
<dbReference type="InterPro" id="IPR041577">
    <property type="entry name" value="RT_RNaseH_2"/>
</dbReference>
<feature type="domain" description="Reverse transcriptase/retrotransposon-derived protein RNase H-like" evidence="2">
    <location>
        <begin position="467"/>
        <end position="519"/>
    </location>
</feature>
<comment type="caution">
    <text evidence="4">The sequence shown here is derived from an EMBL/GenBank/DDBJ whole genome shotgun (WGS) entry which is preliminary data.</text>
</comment>
<dbReference type="PANTHER" id="PTHR45835:SF99">
    <property type="entry name" value="CHROMO DOMAIN-CONTAINING PROTEIN-RELATED"/>
    <property type="match status" value="1"/>
</dbReference>
<dbReference type="GO" id="GO:0003676">
    <property type="term" value="F:nucleic acid binding"/>
    <property type="evidence" value="ECO:0007669"/>
    <property type="project" value="InterPro"/>
</dbReference>
<dbReference type="SUPFAM" id="SSF53098">
    <property type="entry name" value="Ribonuclease H-like"/>
    <property type="match status" value="1"/>
</dbReference>
<dbReference type="SUPFAM" id="SSF56672">
    <property type="entry name" value="DNA/RNA polymerases"/>
    <property type="match status" value="1"/>
</dbReference>
<dbReference type="InterPro" id="IPR036397">
    <property type="entry name" value="RNaseH_sf"/>
</dbReference>
<dbReference type="PANTHER" id="PTHR45835">
    <property type="entry name" value="YALI0A06105P"/>
    <property type="match status" value="1"/>
</dbReference>
<dbReference type="InterPro" id="IPR043128">
    <property type="entry name" value="Rev_trsase/Diguanyl_cyclase"/>
</dbReference>
<keyword evidence="4" id="KW-0808">Transferase</keyword>
<dbReference type="InterPro" id="IPR041588">
    <property type="entry name" value="Integrase_H2C2"/>
</dbReference>
<feature type="compositionally biased region" description="Low complexity" evidence="1">
    <location>
        <begin position="112"/>
        <end position="127"/>
    </location>
</feature>
<dbReference type="Pfam" id="PF08284">
    <property type="entry name" value="RVP_2"/>
    <property type="match status" value="2"/>
</dbReference>
<gene>
    <name evidence="4" type="ORF">Tci_052582</name>
</gene>
<dbReference type="GO" id="GO:0003964">
    <property type="term" value="F:RNA-directed DNA polymerase activity"/>
    <property type="evidence" value="ECO:0007669"/>
    <property type="project" value="UniProtKB-KW"/>
</dbReference>
<evidence type="ECO:0000259" key="2">
    <source>
        <dbReference type="Pfam" id="PF17919"/>
    </source>
</evidence>
<sequence length="812" mass="93291">MRMGLWLRRRPSLVREARLRLDPIVSNDTAEPVREDFPELVNVDGSLEVMRRGLDIVMQELYDHIVEIPVHRVRVIESVQRDQGRRIMATSQQSAAITETKMENEKHDDNVDANGNSNGNGNPNVNSGGVVPVTLECTYQDFVKCQPLNFKGNEEAVGLTYGELTWWNSHKRIVRVDAAYAMTWKALMKLMAEEYYPRNEIQKMETELLQNAIRIANNLMDQKLKGYAIKNSENKRRFDNNSRDNRRLQQPFKRQNVNGQNVARAYMVRNNVERKVYAGALPYCNKCRMHHEGPCTVKCGNKTRNNEAKARAYAIKGGGANPDSNVVMGTFILNNHYATMLFHSCVDRSFVSTTFSALLDVIPSILDVRYVADFDVIIGMDWLAKYHATIVCDEKIVCIPYGDEVLIIEGDESRSSYCLVPSKMQKLSTQLQELSDKGFIRPSFSPCFSRITRPMTKLTQKRVNFNWGEKEEVAFQLLKQKLCSALILALPEGSENFVVYCDALHKGLGVVLMQREKANVVADALSQKERIKPMRVRALVMTIGLNCLKKIMNAKAEAGKEENYIVEDLHGVIYKLEPHADEMLCLNNKSWIPCFGALRALIMHESHKSKYSIHFGSDKMYQDLKKLYWWPNMKAEITTYVSKYLTFAMVKAKYQKPSRLLTTTGQGTIWVIIDCLTKSAHFLPKREDDSMENLTRHYLKEVVSRHEVPVSIISDRDGRFASHFWRSLYKALGWDRHFSLVEFSYNNSYHTSIKAAPFEALYRRKCRLPICWGKFKDSQVTGPLIIHETTKKIIQIKNRIQAARDRQKSYAD</sequence>
<reference evidence="4" key="1">
    <citation type="journal article" date="2019" name="Sci. Rep.">
        <title>Draft genome of Tanacetum cinerariifolium, the natural source of mosquito coil.</title>
        <authorList>
            <person name="Yamashiro T."/>
            <person name="Shiraishi A."/>
            <person name="Satake H."/>
            <person name="Nakayama K."/>
        </authorList>
    </citation>
    <scope>NUCLEOTIDE SEQUENCE</scope>
</reference>
<keyword evidence="4" id="KW-0695">RNA-directed DNA polymerase</keyword>
<feature type="region of interest" description="Disordered" evidence="1">
    <location>
        <begin position="87"/>
        <end position="127"/>
    </location>
</feature>
<name>A0A6L2N7V9_TANCI</name>
<organism evidence="4">
    <name type="scientific">Tanacetum cinerariifolium</name>
    <name type="common">Dalmatian daisy</name>
    <name type="synonym">Chrysanthemum cinerariifolium</name>
    <dbReference type="NCBI Taxonomy" id="118510"/>
    <lineage>
        <taxon>Eukaryota</taxon>
        <taxon>Viridiplantae</taxon>
        <taxon>Streptophyta</taxon>
        <taxon>Embryophyta</taxon>
        <taxon>Tracheophyta</taxon>
        <taxon>Spermatophyta</taxon>
        <taxon>Magnoliopsida</taxon>
        <taxon>eudicotyledons</taxon>
        <taxon>Gunneridae</taxon>
        <taxon>Pentapetalae</taxon>
        <taxon>asterids</taxon>
        <taxon>campanulids</taxon>
        <taxon>Asterales</taxon>
        <taxon>Asteraceae</taxon>
        <taxon>Asteroideae</taxon>
        <taxon>Anthemideae</taxon>
        <taxon>Anthemidinae</taxon>
        <taxon>Tanacetum</taxon>
    </lineage>
</organism>
<feature type="domain" description="Integrase zinc-binding" evidence="3">
    <location>
        <begin position="597"/>
        <end position="652"/>
    </location>
</feature>
<feature type="compositionally biased region" description="Basic and acidic residues" evidence="1">
    <location>
        <begin position="100"/>
        <end position="110"/>
    </location>
</feature>
<dbReference type="EMBL" id="BKCJ010008109">
    <property type="protein sequence ID" value="GEU80604.1"/>
    <property type="molecule type" value="Genomic_DNA"/>
</dbReference>
<dbReference type="Pfam" id="PF17919">
    <property type="entry name" value="RT_RNaseH_2"/>
    <property type="match status" value="1"/>
</dbReference>
<accession>A0A6L2N7V9</accession>
<dbReference type="AlphaFoldDB" id="A0A6L2N7V9"/>
<evidence type="ECO:0000259" key="3">
    <source>
        <dbReference type="Pfam" id="PF17921"/>
    </source>
</evidence>
<evidence type="ECO:0000256" key="1">
    <source>
        <dbReference type="SAM" id="MobiDB-lite"/>
    </source>
</evidence>
<dbReference type="InterPro" id="IPR012337">
    <property type="entry name" value="RNaseH-like_sf"/>
</dbReference>
<dbReference type="InterPro" id="IPR043502">
    <property type="entry name" value="DNA/RNA_pol_sf"/>
</dbReference>
<dbReference type="Pfam" id="PF17921">
    <property type="entry name" value="Integrase_H2C2"/>
    <property type="match status" value="1"/>
</dbReference>
<dbReference type="Gene3D" id="1.10.340.70">
    <property type="match status" value="1"/>
</dbReference>
<keyword evidence="4" id="KW-0548">Nucleotidyltransferase</keyword>